<dbReference type="InterPro" id="IPR006139">
    <property type="entry name" value="D-isomer_2_OHA_DH_cat_dom"/>
</dbReference>
<feature type="domain" description="D-isomer specific 2-hydroxyacid dehydrogenase NAD-binding" evidence="5">
    <location>
        <begin position="184"/>
        <end position="331"/>
    </location>
</feature>
<accession>F1T2J9</accession>
<dbReference type="Pfam" id="PF00389">
    <property type="entry name" value="2-Hacid_dh"/>
    <property type="match status" value="1"/>
</dbReference>
<dbReference type="PANTHER" id="PTHR10996:SF178">
    <property type="entry name" value="2-HYDROXYACID DEHYDROGENASE YGL185C-RELATED"/>
    <property type="match status" value="1"/>
</dbReference>
<dbReference type="SMR" id="F1T2J9"/>
<evidence type="ECO:0000259" key="4">
    <source>
        <dbReference type="Pfam" id="PF00389"/>
    </source>
</evidence>
<dbReference type="PANTHER" id="PTHR10996">
    <property type="entry name" value="2-HYDROXYACID DEHYDROGENASE-RELATED"/>
    <property type="match status" value="1"/>
</dbReference>
<evidence type="ECO:0000256" key="2">
    <source>
        <dbReference type="ARBA" id="ARBA00023027"/>
    </source>
</evidence>
<proteinExistence type="inferred from homology"/>
<name>F1T2J9_9ASCO</name>
<dbReference type="Pfam" id="PF02826">
    <property type="entry name" value="2-Hacid_dh_C"/>
    <property type="match status" value="1"/>
</dbReference>
<evidence type="ECO:0000256" key="3">
    <source>
        <dbReference type="RuleBase" id="RU003719"/>
    </source>
</evidence>
<dbReference type="EMBL" id="AB621792">
    <property type="protein sequence ID" value="BAK09193.1"/>
    <property type="molecule type" value="Genomic_DNA"/>
</dbReference>
<keyword evidence="2" id="KW-0520">NAD</keyword>
<evidence type="ECO:0000259" key="5">
    <source>
        <dbReference type="Pfam" id="PF02826"/>
    </source>
</evidence>
<keyword evidence="6" id="KW-0670">Pyruvate</keyword>
<dbReference type="SUPFAM" id="SSF52283">
    <property type="entry name" value="Formate/glycerate dehydrogenase catalytic domain-like"/>
    <property type="match status" value="1"/>
</dbReference>
<feature type="domain" description="D-isomer specific 2-hydroxyacid dehydrogenase catalytic" evidence="4">
    <location>
        <begin position="65"/>
        <end position="355"/>
    </location>
</feature>
<dbReference type="GO" id="GO:0030267">
    <property type="term" value="F:glyoxylate reductase (NADPH) activity"/>
    <property type="evidence" value="ECO:0007669"/>
    <property type="project" value="TreeGrafter"/>
</dbReference>
<dbReference type="InterPro" id="IPR050223">
    <property type="entry name" value="D-isomer_2-hydroxyacid_DH"/>
</dbReference>
<keyword evidence="1 3" id="KW-0560">Oxidoreductase</keyword>
<comment type="similarity">
    <text evidence="3">Belongs to the D-isomer specific 2-hydroxyacid dehydrogenase family.</text>
</comment>
<dbReference type="InterPro" id="IPR006140">
    <property type="entry name" value="D-isomer_DH_NAD-bd"/>
</dbReference>
<dbReference type="GO" id="GO:0051287">
    <property type="term" value="F:NAD binding"/>
    <property type="evidence" value="ECO:0007669"/>
    <property type="project" value="InterPro"/>
</dbReference>
<dbReference type="GO" id="GO:0016618">
    <property type="term" value="F:hydroxypyruvate reductase [NAD(P)H] activity"/>
    <property type="evidence" value="ECO:0007669"/>
    <property type="project" value="TreeGrafter"/>
</dbReference>
<reference evidence="6" key="1">
    <citation type="journal article" date="2011" name="Biochim. Biophys. Acta">
        <title>Novel fungal phenylpyruvate reductase belongs to D-isomer-specific 2-hydroxyacid dehydrogenase family.</title>
        <authorList>
            <person name="Fujii T."/>
            <person name="Shimizu M."/>
            <person name="Doi Y."/>
            <person name="Fujita T."/>
            <person name="Ito T."/>
            <person name="Miura D."/>
            <person name="Wariishi H."/>
            <person name="Takaya N."/>
        </authorList>
    </citation>
    <scope>NUCLEOTIDE SEQUENCE</scope>
</reference>
<evidence type="ECO:0000313" key="6">
    <source>
        <dbReference type="EMBL" id="BAK09193.1"/>
    </source>
</evidence>
<organism evidence="6">
    <name type="scientific">Wickerhamia fluorescens</name>
    <dbReference type="NCBI Taxonomy" id="45790"/>
    <lineage>
        <taxon>Eukaryota</taxon>
        <taxon>Fungi</taxon>
        <taxon>Dikarya</taxon>
        <taxon>Ascomycota</taxon>
        <taxon>Saccharomycotina</taxon>
        <taxon>Pichiomycetes</taxon>
        <taxon>Debaryomycetaceae</taxon>
        <taxon>Wickerhamia</taxon>
    </lineage>
</organism>
<gene>
    <name evidence="6" type="primary">pprA</name>
</gene>
<dbReference type="GO" id="GO:0005829">
    <property type="term" value="C:cytosol"/>
    <property type="evidence" value="ECO:0007669"/>
    <property type="project" value="TreeGrafter"/>
</dbReference>
<sequence>MKKPQVLILGRIKESLPEYVSFQTKFECIRYTASSVDQLIKDFSSSLRNIQAIYGNWGGLASFGGFKGKLLEAAPRSLKIIAICQVGYDEFDLAAMKERGIILTNVPTPLAFEAVADLVLYNTLMAFRNFKLYENNMSPTLNNTNLLRNSLVNGQFDQETGKCIVPPIVGCAFADSVCERENLSPRGHNAVIIGFGRIGKLAAQRLNAIGMNIHYVKRTQCSPEVEQELSFPVTYHKSIEEAGRIADLLVICCPGTPSTKHLINSDTLDKMEKQIRIINIGRGTVIDENALVCGLKSDKVAFAALDVFEEEPFIHPGLIGRQDVHLTPHIGSSTSELFNYTAKQAMQNISTALYNTNEEMNLVV</sequence>
<dbReference type="BRENDA" id="1.1.1.237">
    <property type="organism ID" value="13399"/>
</dbReference>
<evidence type="ECO:0000256" key="1">
    <source>
        <dbReference type="ARBA" id="ARBA00023002"/>
    </source>
</evidence>
<dbReference type="SUPFAM" id="SSF51735">
    <property type="entry name" value="NAD(P)-binding Rossmann-fold domains"/>
    <property type="match status" value="1"/>
</dbReference>
<protein>
    <submittedName>
        <fullName evidence="6">Phenylpyruvate reductase</fullName>
    </submittedName>
</protein>
<dbReference type="AlphaFoldDB" id="F1T2J9"/>
<dbReference type="Gene3D" id="3.40.50.720">
    <property type="entry name" value="NAD(P)-binding Rossmann-like Domain"/>
    <property type="match status" value="2"/>
</dbReference>
<dbReference type="InterPro" id="IPR036291">
    <property type="entry name" value="NAD(P)-bd_dom_sf"/>
</dbReference>